<keyword evidence="5" id="KW-0223">Dioxygenase</keyword>
<evidence type="ECO:0000256" key="7">
    <source>
        <dbReference type="ARBA" id="ARBA00023004"/>
    </source>
</evidence>
<dbReference type="PANTHER" id="PTHR24014:SF4">
    <property type="entry name" value="2-OXOGLUTARATE AND IRON-DEPENDENT OXYGENASE DOMAIN-CONTAINING PROTEIN 2"/>
    <property type="match status" value="1"/>
</dbReference>
<dbReference type="Proteomes" id="UP001178507">
    <property type="component" value="Unassembled WGS sequence"/>
</dbReference>
<evidence type="ECO:0000256" key="4">
    <source>
        <dbReference type="ARBA" id="ARBA00022896"/>
    </source>
</evidence>
<evidence type="ECO:0000259" key="11">
    <source>
        <dbReference type="PROSITE" id="PS51296"/>
    </source>
</evidence>
<keyword evidence="3" id="KW-0479">Metal-binding</keyword>
<dbReference type="PROSITE" id="PS51296">
    <property type="entry name" value="RIESKE"/>
    <property type="match status" value="1"/>
</dbReference>
<dbReference type="GO" id="GO:0005506">
    <property type="term" value="F:iron ion binding"/>
    <property type="evidence" value="ECO:0007669"/>
    <property type="project" value="InterPro"/>
</dbReference>
<evidence type="ECO:0000256" key="10">
    <source>
        <dbReference type="SAM" id="MobiDB-lite"/>
    </source>
</evidence>
<keyword evidence="4" id="KW-0847">Vitamin C</keyword>
<dbReference type="InterPro" id="IPR006620">
    <property type="entry name" value="Pro_4_hyd_alph"/>
</dbReference>
<dbReference type="PANTHER" id="PTHR24014">
    <property type="entry name" value="2-OXOGLUTARATE AND IRON-DEPENDENT OXYGENASE DOMAIN-CONTAINING PROTEIN 2"/>
    <property type="match status" value="1"/>
</dbReference>
<feature type="domain" description="Rieske" evidence="11">
    <location>
        <begin position="359"/>
        <end position="471"/>
    </location>
</feature>
<proteinExistence type="predicted"/>
<dbReference type="Gene3D" id="2.102.10.10">
    <property type="entry name" value="Rieske [2Fe-2S] iron-sulphur domain"/>
    <property type="match status" value="1"/>
</dbReference>
<dbReference type="GO" id="GO:0051537">
    <property type="term" value="F:2 iron, 2 sulfur cluster binding"/>
    <property type="evidence" value="ECO:0007669"/>
    <property type="project" value="UniProtKB-KW"/>
</dbReference>
<dbReference type="InterPro" id="IPR012748">
    <property type="entry name" value="Rieske-like_NirD"/>
</dbReference>
<dbReference type="GO" id="GO:0008942">
    <property type="term" value="F:nitrite reductase [NAD(P)H] activity"/>
    <property type="evidence" value="ECO:0007669"/>
    <property type="project" value="InterPro"/>
</dbReference>
<dbReference type="InterPro" id="IPR005123">
    <property type="entry name" value="Oxoglu/Fe-dep_dioxygenase_dom"/>
</dbReference>
<evidence type="ECO:0000256" key="3">
    <source>
        <dbReference type="ARBA" id="ARBA00022723"/>
    </source>
</evidence>
<evidence type="ECO:0000256" key="9">
    <source>
        <dbReference type="ARBA" id="ARBA00023063"/>
    </source>
</evidence>
<dbReference type="GO" id="GO:0042128">
    <property type="term" value="P:nitrate assimilation"/>
    <property type="evidence" value="ECO:0007669"/>
    <property type="project" value="UniProtKB-KW"/>
</dbReference>
<evidence type="ECO:0000256" key="1">
    <source>
        <dbReference type="ARBA" id="ARBA00001961"/>
    </source>
</evidence>
<dbReference type="SMART" id="SM00702">
    <property type="entry name" value="P4Hc"/>
    <property type="match status" value="1"/>
</dbReference>
<evidence type="ECO:0000256" key="8">
    <source>
        <dbReference type="ARBA" id="ARBA00023014"/>
    </source>
</evidence>
<keyword evidence="6" id="KW-0560">Oxidoreductase</keyword>
<keyword evidence="2" id="KW-0001">2Fe-2S</keyword>
<feature type="region of interest" description="Disordered" evidence="10">
    <location>
        <begin position="1"/>
        <end position="41"/>
    </location>
</feature>
<dbReference type="Pfam" id="PF13806">
    <property type="entry name" value="Rieske_2"/>
    <property type="match status" value="1"/>
</dbReference>
<keyword evidence="7" id="KW-0408">Iron</keyword>
<dbReference type="AlphaFoldDB" id="A0AA36N8P7"/>
<dbReference type="Gene3D" id="2.60.120.620">
    <property type="entry name" value="q2cbj1_9rhob like domain"/>
    <property type="match status" value="1"/>
</dbReference>
<evidence type="ECO:0000313" key="13">
    <source>
        <dbReference type="EMBL" id="CAJ1403130.1"/>
    </source>
</evidence>
<keyword evidence="9" id="KW-0534">Nitrate assimilation</keyword>
<dbReference type="InterPro" id="IPR017941">
    <property type="entry name" value="Rieske_2Fe-2S"/>
</dbReference>
<evidence type="ECO:0000256" key="6">
    <source>
        <dbReference type="ARBA" id="ARBA00023002"/>
    </source>
</evidence>
<dbReference type="InterPro" id="IPR036922">
    <property type="entry name" value="Rieske_2Fe-2S_sf"/>
</dbReference>
<sequence>MVDYSKWDKLEVSDEESKPKKSPVPEAKVPPKAAPKRKLQPFDYHPEKSLHKDLFEPENWKRWIHPSLLQTISEWQRLKQAGEVASFRCVDLEKMEGFRVEAPGICSFPALTDEFCDLLMQEVQNYRASGLPARAPNSMNNYGLVLNEIGMRPAFSAILKEVLLPLGARLFGDDEDRVASVGGVAVETEDWGGSSLDDHHSFIVQYRPTDDKHLDMHIDECDVTFNFGITAHGKFDGNDLTFCGMFDSADHRKYHHRYKHVRGRCVVHSGKRRHGAMDIEKGERASLIMWTKSRSFRRTQAYRERNRKGLTYGDADRVCLSYTHDPDYKNLMPKKLQYHMKPKHEGEVEVPMRTEKRWIRVCAAAELPEGESRLLELKEENEQIAVFRHRGELFALDNRCAHMGGSLCEGEIEDVGTENLGCSDSKATDGMVICPRHYMCFNLRTGENVEGDATMQQQVYPVRLRDDHVEVEVEVEVPLQSDLTSALSLPRLAIWLHRNQVVAAVPFVLGNLEAA</sequence>
<accession>A0AA36N8P7</accession>
<dbReference type="EMBL" id="CAUJNA010003482">
    <property type="protein sequence ID" value="CAJ1403130.1"/>
    <property type="molecule type" value="Genomic_DNA"/>
</dbReference>
<dbReference type="GO" id="GO:0016705">
    <property type="term" value="F:oxidoreductase activity, acting on paired donors, with incorporation or reduction of molecular oxygen"/>
    <property type="evidence" value="ECO:0007669"/>
    <property type="project" value="InterPro"/>
</dbReference>
<protein>
    <submittedName>
        <fullName evidence="13">Uncharacterized protein</fullName>
    </submittedName>
</protein>
<comment type="cofactor">
    <cofactor evidence="1">
        <name>L-ascorbate</name>
        <dbReference type="ChEBI" id="CHEBI:38290"/>
    </cofactor>
</comment>
<evidence type="ECO:0000313" key="14">
    <source>
        <dbReference type="Proteomes" id="UP001178507"/>
    </source>
</evidence>
<dbReference type="GO" id="GO:0031418">
    <property type="term" value="F:L-ascorbic acid binding"/>
    <property type="evidence" value="ECO:0007669"/>
    <property type="project" value="UniProtKB-KW"/>
</dbReference>
<name>A0AA36N8P7_9DINO</name>
<dbReference type="SUPFAM" id="SSF50022">
    <property type="entry name" value="ISP domain"/>
    <property type="match status" value="1"/>
</dbReference>
<evidence type="ECO:0000256" key="2">
    <source>
        <dbReference type="ARBA" id="ARBA00022714"/>
    </source>
</evidence>
<feature type="domain" description="Fe2OG dioxygenase" evidence="12">
    <location>
        <begin position="197"/>
        <end position="293"/>
    </location>
</feature>
<keyword evidence="8" id="KW-0411">Iron-sulfur</keyword>
<dbReference type="Pfam" id="PF25238">
    <property type="entry name" value="OGFOD2-like"/>
    <property type="match status" value="1"/>
</dbReference>
<dbReference type="GO" id="GO:0051213">
    <property type="term" value="F:dioxygenase activity"/>
    <property type="evidence" value="ECO:0007669"/>
    <property type="project" value="UniProtKB-KW"/>
</dbReference>
<dbReference type="PROSITE" id="PS51471">
    <property type="entry name" value="FE2OG_OXY"/>
    <property type="match status" value="1"/>
</dbReference>
<evidence type="ECO:0000256" key="5">
    <source>
        <dbReference type="ARBA" id="ARBA00022964"/>
    </source>
</evidence>
<feature type="compositionally biased region" description="Basic and acidic residues" evidence="10">
    <location>
        <begin position="1"/>
        <end position="19"/>
    </location>
</feature>
<evidence type="ECO:0000259" key="12">
    <source>
        <dbReference type="PROSITE" id="PS51471"/>
    </source>
</evidence>
<reference evidence="13" key="1">
    <citation type="submission" date="2023-08" db="EMBL/GenBank/DDBJ databases">
        <authorList>
            <person name="Chen Y."/>
            <person name="Shah S."/>
            <person name="Dougan E. K."/>
            <person name="Thang M."/>
            <person name="Chan C."/>
        </authorList>
    </citation>
    <scope>NUCLEOTIDE SEQUENCE</scope>
</reference>
<organism evidence="13 14">
    <name type="scientific">Effrenium voratum</name>
    <dbReference type="NCBI Taxonomy" id="2562239"/>
    <lineage>
        <taxon>Eukaryota</taxon>
        <taxon>Sar</taxon>
        <taxon>Alveolata</taxon>
        <taxon>Dinophyceae</taxon>
        <taxon>Suessiales</taxon>
        <taxon>Symbiodiniaceae</taxon>
        <taxon>Effrenium</taxon>
    </lineage>
</organism>
<gene>
    <name evidence="13" type="ORF">EVOR1521_LOCUS25872</name>
</gene>
<keyword evidence="14" id="KW-1185">Reference proteome</keyword>
<comment type="caution">
    <text evidence="13">The sequence shown here is derived from an EMBL/GenBank/DDBJ whole genome shotgun (WGS) entry which is preliminary data.</text>
</comment>